<dbReference type="GO" id="GO:0004015">
    <property type="term" value="F:adenosylmethionine-8-amino-7-oxononanoate transaminase activity"/>
    <property type="evidence" value="ECO:0007669"/>
    <property type="project" value="UniProtKB-UniRule"/>
</dbReference>
<dbReference type="GO" id="GO:0005737">
    <property type="term" value="C:cytoplasm"/>
    <property type="evidence" value="ECO:0007669"/>
    <property type="project" value="UniProtKB-SubCell"/>
</dbReference>
<dbReference type="EC" id="2.6.1.62" evidence="7"/>
<dbReference type="OrthoDB" id="6534at2157"/>
<comment type="subcellular location">
    <subcellularLocation>
        <location evidence="7">Cytoplasm</location>
    </subcellularLocation>
</comment>
<evidence type="ECO:0000256" key="5">
    <source>
        <dbReference type="ARBA" id="ARBA00022756"/>
    </source>
</evidence>
<feature type="binding site" evidence="7">
    <location>
        <position position="399"/>
    </location>
    <ligand>
        <name>substrate</name>
    </ligand>
</feature>
<comment type="similarity">
    <text evidence="7">Belongs to the class-III pyridoxal-phosphate-dependent aminotransferase family. BioA subfamily.</text>
</comment>
<dbReference type="PROSITE" id="PS00600">
    <property type="entry name" value="AA_TRANSFER_CLASS_3"/>
    <property type="match status" value="1"/>
</dbReference>
<dbReference type="NCBIfam" id="TIGR00508">
    <property type="entry name" value="bioA"/>
    <property type="match status" value="1"/>
</dbReference>
<feature type="modified residue" description="N6-(pyridoxal phosphate)lysine" evidence="7">
    <location>
        <position position="269"/>
    </location>
</feature>
<keyword evidence="9" id="KW-1185">Reference proteome</keyword>
<keyword evidence="5 7" id="KW-0093">Biotin biosynthesis</keyword>
<evidence type="ECO:0000256" key="4">
    <source>
        <dbReference type="ARBA" id="ARBA00022691"/>
    </source>
</evidence>
<dbReference type="Gene3D" id="3.90.1150.10">
    <property type="entry name" value="Aspartate Aminotransferase, domain 1"/>
    <property type="match status" value="1"/>
</dbReference>
<keyword evidence="4 7" id="KW-0949">S-adenosyl-L-methionine</keyword>
<dbReference type="HAMAP" id="MF_00834">
    <property type="entry name" value="BioA"/>
    <property type="match status" value="1"/>
</dbReference>
<dbReference type="RefSeq" id="WP_101010500.1">
    <property type="nucleotide sequence ID" value="NZ_FRFC01000004.1"/>
</dbReference>
<feature type="binding site" evidence="7">
    <location>
        <begin position="103"/>
        <end position="104"/>
    </location>
    <ligand>
        <name>pyridoxal 5'-phosphate</name>
        <dbReference type="ChEBI" id="CHEBI:597326"/>
    </ligand>
</feature>
<gene>
    <name evidence="7 8" type="primary">bioA</name>
    <name evidence="8" type="ORF">NSIN_30260</name>
</gene>
<dbReference type="Proteomes" id="UP000232412">
    <property type="component" value="Unassembled WGS sequence"/>
</dbReference>
<feature type="binding site" evidence="7">
    <location>
        <position position="269"/>
    </location>
    <ligand>
        <name>substrate</name>
    </ligand>
</feature>
<feature type="binding site" evidence="7">
    <location>
        <position position="304"/>
    </location>
    <ligand>
        <name>substrate</name>
    </ligand>
</feature>
<dbReference type="PANTHER" id="PTHR42684:SF3">
    <property type="entry name" value="ADENOSYLMETHIONINE-8-AMINO-7-OXONONANOATE AMINOTRANSFERASE"/>
    <property type="match status" value="1"/>
</dbReference>
<evidence type="ECO:0000256" key="3">
    <source>
        <dbReference type="ARBA" id="ARBA00022679"/>
    </source>
</evidence>
<dbReference type="PANTHER" id="PTHR42684">
    <property type="entry name" value="ADENOSYLMETHIONINE-8-AMINO-7-OXONONANOATE AMINOTRANSFERASE"/>
    <property type="match status" value="1"/>
</dbReference>
<dbReference type="GO" id="GO:0009102">
    <property type="term" value="P:biotin biosynthetic process"/>
    <property type="evidence" value="ECO:0007669"/>
    <property type="project" value="UniProtKB-UniRule"/>
</dbReference>
<dbReference type="SUPFAM" id="SSF53383">
    <property type="entry name" value="PLP-dependent transferases"/>
    <property type="match status" value="1"/>
</dbReference>
<dbReference type="AlphaFoldDB" id="A0A2H1EHY1"/>
<name>A0A2H1EHY1_9ARCH</name>
<feature type="site" description="Participates in the substrate recognition with KAPA and in a stacking interaction with the adenine ring of SAM" evidence="7">
    <location>
        <position position="9"/>
    </location>
</feature>
<dbReference type="GO" id="GO:0030170">
    <property type="term" value="F:pyridoxal phosphate binding"/>
    <property type="evidence" value="ECO:0007669"/>
    <property type="project" value="UniProtKB-UniRule"/>
</dbReference>
<organism evidence="8 9">
    <name type="scientific">Nitrosotalea sinensis</name>
    <dbReference type="NCBI Taxonomy" id="1499975"/>
    <lineage>
        <taxon>Archaea</taxon>
        <taxon>Nitrososphaerota</taxon>
        <taxon>Nitrososphaeria</taxon>
        <taxon>Nitrosotaleales</taxon>
        <taxon>Nitrosotaleaceae</taxon>
        <taxon>Nitrosotalea</taxon>
    </lineage>
</organism>
<evidence type="ECO:0000313" key="9">
    <source>
        <dbReference type="Proteomes" id="UP000232412"/>
    </source>
</evidence>
<dbReference type="EMBL" id="FRFC01000004">
    <property type="protein sequence ID" value="SHO46785.1"/>
    <property type="molecule type" value="Genomic_DNA"/>
</dbReference>
<comment type="catalytic activity">
    <reaction evidence="7">
        <text>(8S)-8-amino-7-oxononanoate + S-adenosyl-L-methionine = S-adenosyl-4-methylsulfanyl-2-oxobutanoate + (7R,8S)-7,8-diammoniononanoate</text>
        <dbReference type="Rhea" id="RHEA:16861"/>
        <dbReference type="ChEBI" id="CHEBI:16490"/>
        <dbReference type="ChEBI" id="CHEBI:59789"/>
        <dbReference type="ChEBI" id="CHEBI:149468"/>
        <dbReference type="ChEBI" id="CHEBI:149469"/>
        <dbReference type="EC" id="2.6.1.62"/>
    </reaction>
</comment>
<evidence type="ECO:0000256" key="7">
    <source>
        <dbReference type="HAMAP-Rule" id="MF_00834"/>
    </source>
</evidence>
<feature type="binding site" evidence="7">
    <location>
        <position position="135"/>
    </location>
    <ligand>
        <name>substrate</name>
    </ligand>
</feature>
<comment type="pathway">
    <text evidence="7">Cofactor biosynthesis; biotin biosynthesis; 7,8-diaminononanoate from 8-amino-7-oxononanoate (SAM route): step 1/1.</text>
</comment>
<dbReference type="Pfam" id="PF00202">
    <property type="entry name" value="Aminotran_3"/>
    <property type="match status" value="1"/>
</dbReference>
<sequence length="436" mass="49433">MRSFVWHPYTQMGDWKKFDVISKGKGMWLYDTDGNSLMDSVASMWCNVWGHSNKELTKAMIKQTKTLQHSSLFNLTNDKAESLARELITLAPQMHKVFYSDDGSTAMEISAKMALQYWHNIDKKKTKFVSLENGYHGDTIGTMSLGYVPLFFSKFKSVLFPVLRTPSPNRYRMPKGYSYEDFQEHCIDSIEKIFVKNSDIAAFVMESGAQLAGGVVVYPKDFQKKVSKLCKKHDVLFILDEIATGFGRLGSMIEYQAQQSIPDIVSYGKMLSGGYLPLAATLANKKVYDSFLGEYKDMKHFFHGHTFTGNPLACATALSNISLYKKYNLIYKIKKRAAQMQSYIDTISGLKLVGDVRHKGMMMGIELVTDKSKKTPISPDKKIPQKIFTEAKKHGIYQRTLGNIIMIVPPLAISEQELDYMMRGIIKTIKNVTHLA</sequence>
<dbReference type="InterPro" id="IPR015424">
    <property type="entry name" value="PyrdxlP-dep_Trfase"/>
</dbReference>
<dbReference type="PIRSF" id="PIRSF000521">
    <property type="entry name" value="Transaminase_4ab_Lys_Orn"/>
    <property type="match status" value="1"/>
</dbReference>
<keyword evidence="3 7" id="KW-0808">Transferase</keyword>
<keyword evidence="2 7" id="KW-0032">Aminotransferase</keyword>
<reference evidence="9" key="1">
    <citation type="submission" date="2016-12" db="EMBL/GenBank/DDBJ databases">
        <authorList>
            <person name="Herbold C."/>
        </authorList>
    </citation>
    <scope>NUCLEOTIDE SEQUENCE [LARGE SCALE GENOMIC DNA]</scope>
</reference>
<feature type="binding site" evidence="7">
    <location>
        <position position="240"/>
    </location>
    <ligand>
        <name>pyridoxal 5'-phosphate</name>
        <dbReference type="ChEBI" id="CHEBI:597326"/>
    </ligand>
</feature>
<evidence type="ECO:0000256" key="6">
    <source>
        <dbReference type="ARBA" id="ARBA00022898"/>
    </source>
</evidence>
<dbReference type="InterPro" id="IPR005815">
    <property type="entry name" value="BioA"/>
</dbReference>
<evidence type="ECO:0000256" key="2">
    <source>
        <dbReference type="ARBA" id="ARBA00022576"/>
    </source>
</evidence>
<comment type="cofactor">
    <cofactor evidence="1 7">
        <name>pyridoxal 5'-phosphate</name>
        <dbReference type="ChEBI" id="CHEBI:597326"/>
    </cofactor>
</comment>
<comment type="subunit">
    <text evidence="7">Homodimer.</text>
</comment>
<dbReference type="InterPro" id="IPR015422">
    <property type="entry name" value="PyrdxlP-dep_Trfase_small"/>
</dbReference>
<evidence type="ECO:0000256" key="1">
    <source>
        <dbReference type="ARBA" id="ARBA00001933"/>
    </source>
</evidence>
<feature type="binding site" evidence="7">
    <location>
        <begin position="305"/>
        <end position="306"/>
    </location>
    <ligand>
        <name>pyridoxal 5'-phosphate</name>
        <dbReference type="ChEBI" id="CHEBI:597326"/>
    </ligand>
</feature>
<dbReference type="InterPro" id="IPR049704">
    <property type="entry name" value="Aminotrans_3_PPA_site"/>
</dbReference>
<proteinExistence type="inferred from homology"/>
<keyword evidence="7" id="KW-0963">Cytoplasm</keyword>
<comment type="function">
    <text evidence="7">Catalyzes the transfer of the alpha-amino group from S-adenosyl-L-methionine (SAM) to 7-keto-8-aminopelargonic acid (KAPA) to form 7,8-diaminopelargonic acid (DAPA). It is the only aminotransferase known to utilize SAM as an amino donor.</text>
</comment>
<dbReference type="Gene3D" id="3.40.640.10">
    <property type="entry name" value="Type I PLP-dependent aspartate aminotransferase-like (Major domain)"/>
    <property type="match status" value="1"/>
</dbReference>
<dbReference type="InterPro" id="IPR015421">
    <property type="entry name" value="PyrdxlP-dep_Trfase_major"/>
</dbReference>
<protein>
    <recommendedName>
        <fullName evidence="7">Adenosylmethionine-8-amino-7-oxononanoate aminotransferase</fullName>
        <ecNumber evidence="7">2.6.1.62</ecNumber>
    </recommendedName>
    <alternativeName>
        <fullName evidence="7">7,8-diamino-pelargonic acid aminotransferase</fullName>
        <shortName evidence="7">DAPA AT</shortName>
        <shortName evidence="7">DAPA aminotransferase</shortName>
    </alternativeName>
    <alternativeName>
        <fullName evidence="7">7,8-diaminononanoate synthase</fullName>
        <shortName evidence="7">DANS</shortName>
    </alternativeName>
    <alternativeName>
        <fullName evidence="7">Diaminopelargonic acid synthase</fullName>
    </alternativeName>
</protein>
<dbReference type="CDD" id="cd00610">
    <property type="entry name" value="OAT_like"/>
    <property type="match status" value="1"/>
</dbReference>
<accession>A0A2H1EHY1</accession>
<dbReference type="UniPathway" id="UPA00078">
    <property type="reaction ID" value="UER00160"/>
</dbReference>
<keyword evidence="6 7" id="KW-0663">Pyridoxal phosphate</keyword>
<dbReference type="InterPro" id="IPR005814">
    <property type="entry name" value="Aminotrans_3"/>
</dbReference>
<comment type="caution">
    <text evidence="7">Lacks conserved residue(s) required for the propagation of feature annotation.</text>
</comment>
<evidence type="ECO:0000313" key="8">
    <source>
        <dbReference type="EMBL" id="SHO46785.1"/>
    </source>
</evidence>